<evidence type="ECO:0000313" key="14">
    <source>
        <dbReference type="WBParaSite" id="PgR092_g018_t01"/>
    </source>
</evidence>
<evidence type="ECO:0000256" key="2">
    <source>
        <dbReference type="ARBA" id="ARBA00004687"/>
    </source>
</evidence>
<comment type="similarity">
    <text evidence="3 11">Belongs to the PIGV family.</text>
</comment>
<feature type="transmembrane region" description="Helical" evidence="11">
    <location>
        <begin position="507"/>
        <end position="531"/>
    </location>
</feature>
<evidence type="ECO:0000256" key="1">
    <source>
        <dbReference type="ARBA" id="ARBA00004477"/>
    </source>
</evidence>
<keyword evidence="9 11" id="KW-1133">Transmembrane helix</keyword>
<feature type="transmembrane region" description="Helical" evidence="11">
    <location>
        <begin position="295"/>
        <end position="318"/>
    </location>
</feature>
<feature type="transmembrane region" description="Helical" evidence="11">
    <location>
        <begin position="131"/>
        <end position="151"/>
    </location>
</feature>
<comment type="pathway">
    <text evidence="2 11">Glycolipid biosynthesis; glycosylphosphatidylinositol-anchor biosynthesis.</text>
</comment>
<reference evidence="14" key="1">
    <citation type="submission" date="2022-11" db="UniProtKB">
        <authorList>
            <consortium name="WormBaseParasite"/>
        </authorList>
    </citation>
    <scope>IDENTIFICATION</scope>
</reference>
<evidence type="ECO:0000256" key="7">
    <source>
        <dbReference type="ARBA" id="ARBA00022692"/>
    </source>
</evidence>
<organism evidence="13 14">
    <name type="scientific">Parascaris univalens</name>
    <name type="common">Nematode worm</name>
    <dbReference type="NCBI Taxonomy" id="6257"/>
    <lineage>
        <taxon>Eukaryota</taxon>
        <taxon>Metazoa</taxon>
        <taxon>Ecdysozoa</taxon>
        <taxon>Nematoda</taxon>
        <taxon>Chromadorea</taxon>
        <taxon>Rhabditida</taxon>
        <taxon>Spirurina</taxon>
        <taxon>Ascaridomorpha</taxon>
        <taxon>Ascaridoidea</taxon>
        <taxon>Ascarididae</taxon>
        <taxon>Parascaris</taxon>
    </lineage>
</organism>
<feature type="transmembrane region" description="Helical" evidence="11">
    <location>
        <begin position="157"/>
        <end position="181"/>
    </location>
</feature>
<keyword evidence="5 11" id="KW-0328">Glycosyltransferase</keyword>
<evidence type="ECO:0000256" key="3">
    <source>
        <dbReference type="ARBA" id="ARBA00008698"/>
    </source>
</evidence>
<dbReference type="GO" id="GO:0005789">
    <property type="term" value="C:endoplasmic reticulum membrane"/>
    <property type="evidence" value="ECO:0007669"/>
    <property type="project" value="UniProtKB-SubCell"/>
</dbReference>
<proteinExistence type="inferred from homology"/>
<keyword evidence="10 11" id="KW-0472">Membrane</keyword>
<evidence type="ECO:0000256" key="10">
    <source>
        <dbReference type="ARBA" id="ARBA00023136"/>
    </source>
</evidence>
<keyword evidence="7 11" id="KW-0812">Transmembrane</keyword>
<feature type="transmembrane region" description="Helical" evidence="11">
    <location>
        <begin position="393"/>
        <end position="414"/>
    </location>
</feature>
<comment type="function">
    <text evidence="11">Mannosyltransferase involved in glycosylphosphatidylinositol-anchor biosynthesis.</text>
</comment>
<keyword evidence="8 11" id="KW-0256">Endoplasmic reticulum</keyword>
<sequence>MADRSFQGCMARRFTKRDESALGNSDKKADDSEGLDSHVDNSKESQWDDECAVFILKQSVLSRCLLFLVQFVFNALVTDFPTDAFKGIPVAEEDLSFVDRFIRFALSGLSRWDAVHFLHIMRYGYTYENTLAFFPLFPTIVYYSTIVWSWAAPFLHFTTALMLTAVTINFVCFLLCAQLLYALLLAITKSAKISLLGCLVLTLNPASIFFSAIYSETLFMALTLCGLVMLYMDPTLPFIRHIIAAFFFALAFATRSNGLLNFGYIAFHLFAETIFSPSDGKFLWRRDCGTILLKILRFISIGFICWTIQSSMVIWHGARMQRAFCSRDSFRVFPESVIAFANENSLVLPHQLDNLTWCRNERILLNPMPTFYAPIQRKYWDVKPFGYWQVKKLPCFAVAAPALLVVLCGCLQQINIIRARGSFSKMLTALFDPLSTFPFAVHAFVLSLSAVVLYNVEVATRILFSSSPFIYVVLARYMDQRTPLVTLDDLQYPPLLPFFTNFSRTHFIHALLLAYLLSYFFIGTVLHVNWLPFT</sequence>
<dbReference type="WBParaSite" id="PgR092_g018_t01">
    <property type="protein sequence ID" value="PgR092_g018_t01"/>
    <property type="gene ID" value="PgR092_g018"/>
</dbReference>
<evidence type="ECO:0000256" key="11">
    <source>
        <dbReference type="RuleBase" id="RU363112"/>
    </source>
</evidence>
<feature type="transmembrane region" description="Helical" evidence="11">
    <location>
        <begin position="259"/>
        <end position="275"/>
    </location>
</feature>
<dbReference type="GO" id="GO:0031501">
    <property type="term" value="C:mannosyltransferase complex"/>
    <property type="evidence" value="ECO:0007669"/>
    <property type="project" value="TreeGrafter"/>
</dbReference>
<dbReference type="GO" id="GO:0006506">
    <property type="term" value="P:GPI anchor biosynthetic process"/>
    <property type="evidence" value="ECO:0007669"/>
    <property type="project" value="UniProtKB-KW"/>
</dbReference>
<feature type="transmembrane region" description="Helical" evidence="11">
    <location>
        <begin position="193"/>
        <end position="214"/>
    </location>
</feature>
<evidence type="ECO:0000256" key="4">
    <source>
        <dbReference type="ARBA" id="ARBA00022502"/>
    </source>
</evidence>
<comment type="subcellular location">
    <subcellularLocation>
        <location evidence="1 11">Endoplasmic reticulum membrane</location>
        <topology evidence="1 11">Multi-pass membrane protein</topology>
    </subcellularLocation>
</comment>
<keyword evidence="6 11" id="KW-0808">Transferase</keyword>
<evidence type="ECO:0000256" key="9">
    <source>
        <dbReference type="ARBA" id="ARBA00022989"/>
    </source>
</evidence>
<dbReference type="GO" id="GO:0004376">
    <property type="term" value="F:GPI mannosyltransferase activity"/>
    <property type="evidence" value="ECO:0007669"/>
    <property type="project" value="InterPro"/>
</dbReference>
<evidence type="ECO:0000256" key="12">
    <source>
        <dbReference type="SAM" id="MobiDB-lite"/>
    </source>
</evidence>
<dbReference type="AlphaFoldDB" id="A0A915C7E3"/>
<evidence type="ECO:0000256" key="6">
    <source>
        <dbReference type="ARBA" id="ARBA00022679"/>
    </source>
</evidence>
<evidence type="ECO:0000256" key="8">
    <source>
        <dbReference type="ARBA" id="ARBA00022824"/>
    </source>
</evidence>
<evidence type="ECO:0000313" key="13">
    <source>
        <dbReference type="Proteomes" id="UP000887569"/>
    </source>
</evidence>
<keyword evidence="4 11" id="KW-0337">GPI-anchor biosynthesis</keyword>
<dbReference type="InterPro" id="IPR007315">
    <property type="entry name" value="PIG-V/Gpi18"/>
</dbReference>
<dbReference type="Proteomes" id="UP000887569">
    <property type="component" value="Unplaced"/>
</dbReference>
<dbReference type="EC" id="2.4.1.-" evidence="11"/>
<evidence type="ECO:0000256" key="5">
    <source>
        <dbReference type="ARBA" id="ARBA00022676"/>
    </source>
</evidence>
<dbReference type="Pfam" id="PF04188">
    <property type="entry name" value="Mannosyl_trans2"/>
    <property type="match status" value="1"/>
</dbReference>
<protein>
    <recommendedName>
        <fullName evidence="11">GPI mannosyltransferase 2</fullName>
        <ecNumber evidence="11">2.4.1.-</ecNumber>
    </recommendedName>
</protein>
<accession>A0A915C7E3</accession>
<name>A0A915C7E3_PARUN</name>
<dbReference type="GO" id="GO:0000009">
    <property type="term" value="F:alpha-1,6-mannosyltransferase activity"/>
    <property type="evidence" value="ECO:0007669"/>
    <property type="project" value="InterPro"/>
</dbReference>
<feature type="transmembrane region" description="Helical" evidence="11">
    <location>
        <begin position="434"/>
        <end position="454"/>
    </location>
</feature>
<dbReference type="PANTHER" id="PTHR12468">
    <property type="entry name" value="GPI MANNOSYLTRANSFERASE 2"/>
    <property type="match status" value="1"/>
</dbReference>
<feature type="transmembrane region" description="Helical" evidence="11">
    <location>
        <begin position="234"/>
        <end position="252"/>
    </location>
</feature>
<dbReference type="PANTHER" id="PTHR12468:SF2">
    <property type="entry name" value="GPI MANNOSYLTRANSFERASE 2"/>
    <property type="match status" value="1"/>
</dbReference>
<keyword evidence="13" id="KW-1185">Reference proteome</keyword>
<feature type="region of interest" description="Disordered" evidence="12">
    <location>
        <begin position="17"/>
        <end position="42"/>
    </location>
</feature>